<dbReference type="Proteomes" id="UP001524944">
    <property type="component" value="Unassembled WGS sequence"/>
</dbReference>
<dbReference type="Gene3D" id="3.90.1150.200">
    <property type="match status" value="1"/>
</dbReference>
<protein>
    <submittedName>
        <fullName evidence="2">DUF1801 domain-containing protein</fullName>
    </submittedName>
</protein>
<name>A0ABT1Y6Q8_9FIRM</name>
<evidence type="ECO:0000259" key="1">
    <source>
        <dbReference type="Pfam" id="PF08818"/>
    </source>
</evidence>
<gene>
    <name evidence="2" type="ORF">NVS47_13700</name>
</gene>
<comment type="caution">
    <text evidence="2">The sequence shown here is derived from an EMBL/GenBank/DDBJ whole genome shotgun (WGS) entry which is preliminary data.</text>
</comment>
<dbReference type="Pfam" id="PF08818">
    <property type="entry name" value="DUF1801"/>
    <property type="match status" value="1"/>
</dbReference>
<evidence type="ECO:0000313" key="2">
    <source>
        <dbReference type="EMBL" id="MCR6546552.1"/>
    </source>
</evidence>
<reference evidence="2 3" key="1">
    <citation type="submission" date="2022-08" db="EMBL/GenBank/DDBJ databases">
        <title>Proteogenomics of the novel Dehalobacterium formicoaceticum strain EZ94 highlights a key role of methyltransferases during anaerobic dichloromethane degradation.</title>
        <authorList>
            <person name="Wasmund K."/>
        </authorList>
    </citation>
    <scope>NUCLEOTIDE SEQUENCE [LARGE SCALE GENOMIC DNA]</scope>
    <source>
        <strain evidence="2 3">EZ94</strain>
    </source>
</reference>
<dbReference type="EMBL" id="JANPWE010000008">
    <property type="protein sequence ID" value="MCR6546552.1"/>
    <property type="molecule type" value="Genomic_DNA"/>
</dbReference>
<keyword evidence="3" id="KW-1185">Reference proteome</keyword>
<sequence>MKDFQIFLDSIGESDKRERMESILNNIKDMFPQLNEEIKWNQPMFSDHGTFIIGFSVAKGHIAVAPEAVVISLFEKEIEEAGYTHTQELFRITWTDNVDFELLYKMVAYNIEDKKDMTNFWR</sequence>
<accession>A0ABT1Y6Q8</accession>
<dbReference type="InterPro" id="IPR014922">
    <property type="entry name" value="YdhG-like"/>
</dbReference>
<feature type="domain" description="YdhG-like" evidence="1">
    <location>
        <begin position="16"/>
        <end position="111"/>
    </location>
</feature>
<dbReference type="RefSeq" id="WP_089610734.1">
    <property type="nucleotide sequence ID" value="NZ_CP022121.1"/>
</dbReference>
<evidence type="ECO:0000313" key="3">
    <source>
        <dbReference type="Proteomes" id="UP001524944"/>
    </source>
</evidence>
<proteinExistence type="predicted"/>
<dbReference type="SUPFAM" id="SSF159888">
    <property type="entry name" value="YdhG-like"/>
    <property type="match status" value="1"/>
</dbReference>
<organism evidence="2 3">
    <name type="scientific">Dehalobacterium formicoaceticum</name>
    <dbReference type="NCBI Taxonomy" id="51515"/>
    <lineage>
        <taxon>Bacteria</taxon>
        <taxon>Bacillati</taxon>
        <taxon>Bacillota</taxon>
        <taxon>Clostridia</taxon>
        <taxon>Eubacteriales</taxon>
        <taxon>Peptococcaceae</taxon>
        <taxon>Dehalobacterium</taxon>
    </lineage>
</organism>